<organism evidence="1">
    <name type="scientific">Brassica napus</name>
    <name type="common">Rape</name>
    <dbReference type="NCBI Taxonomy" id="3708"/>
    <lineage>
        <taxon>Eukaryota</taxon>
        <taxon>Viridiplantae</taxon>
        <taxon>Streptophyta</taxon>
        <taxon>Embryophyta</taxon>
        <taxon>Tracheophyta</taxon>
        <taxon>Spermatophyta</taxon>
        <taxon>Magnoliopsida</taxon>
        <taxon>eudicotyledons</taxon>
        <taxon>Gunneridae</taxon>
        <taxon>Pentapetalae</taxon>
        <taxon>rosids</taxon>
        <taxon>malvids</taxon>
        <taxon>Brassicales</taxon>
        <taxon>Brassicaceae</taxon>
        <taxon>Brassiceae</taxon>
        <taxon>Brassica</taxon>
    </lineage>
</organism>
<gene>
    <name evidence="1" type="ORF">DARMORV10_A03P45590.1</name>
</gene>
<name>A0A816VUL2_BRANA</name>
<evidence type="ECO:0000313" key="1">
    <source>
        <dbReference type="EMBL" id="CAF2129090.1"/>
    </source>
</evidence>
<dbReference type="Proteomes" id="UP001295469">
    <property type="component" value="Chromosome A03"/>
</dbReference>
<protein>
    <submittedName>
        <fullName evidence="1">(rape) hypothetical protein</fullName>
    </submittedName>
</protein>
<proteinExistence type="predicted"/>
<dbReference type="AlphaFoldDB" id="A0A816VUL2"/>
<reference evidence="1" key="1">
    <citation type="submission" date="2021-01" db="EMBL/GenBank/DDBJ databases">
        <authorList>
            <consortium name="Genoscope - CEA"/>
            <person name="William W."/>
        </authorList>
    </citation>
    <scope>NUCLEOTIDE SEQUENCE</scope>
</reference>
<accession>A0A816VUL2</accession>
<sequence>MQNSEIYGIVRDIQQISLAFVDIVFSHVFLVRLKVMLRH</sequence>
<dbReference type="EMBL" id="HG994357">
    <property type="protein sequence ID" value="CAF2129090.1"/>
    <property type="molecule type" value="Genomic_DNA"/>
</dbReference>